<dbReference type="PANTHER" id="PTHR45613">
    <property type="entry name" value="PENTATRICOPEPTIDE REPEAT-CONTAINING PROTEIN"/>
    <property type="match status" value="1"/>
</dbReference>
<dbReference type="InterPro" id="IPR011990">
    <property type="entry name" value="TPR-like_helical_dom_sf"/>
</dbReference>
<accession>A0AAQ3JPN2</accession>
<feature type="repeat" description="PPR" evidence="2">
    <location>
        <begin position="451"/>
        <end position="485"/>
    </location>
</feature>
<dbReference type="AlphaFoldDB" id="A0AAQ3JPN2"/>
<protein>
    <submittedName>
        <fullName evidence="3">Pentatricopeptide repeat-containing protein</fullName>
    </submittedName>
</protein>
<dbReference type="PANTHER" id="PTHR45613:SF9">
    <property type="entry name" value="MITOCHONDRIAL GROUP I INTRON SPLICING FACTOR CCM1"/>
    <property type="match status" value="1"/>
</dbReference>
<feature type="repeat" description="PPR" evidence="2">
    <location>
        <begin position="323"/>
        <end position="357"/>
    </location>
</feature>
<keyword evidence="4" id="KW-1185">Reference proteome</keyword>
<feature type="repeat" description="PPR" evidence="2">
    <location>
        <begin position="183"/>
        <end position="217"/>
    </location>
</feature>
<dbReference type="Gene3D" id="1.25.40.10">
    <property type="entry name" value="Tetratricopeptide repeat domain"/>
    <property type="match status" value="7"/>
</dbReference>
<gene>
    <name evidence="3" type="ORF">Cni_G01511</name>
</gene>
<dbReference type="EMBL" id="CP136890">
    <property type="protein sequence ID" value="WOK92819.1"/>
    <property type="molecule type" value="Genomic_DNA"/>
</dbReference>
<evidence type="ECO:0000313" key="4">
    <source>
        <dbReference type="Proteomes" id="UP001327560"/>
    </source>
</evidence>
<dbReference type="PROSITE" id="PS51375">
    <property type="entry name" value="PPR"/>
    <property type="match status" value="11"/>
</dbReference>
<feature type="repeat" description="PPR" evidence="2">
    <location>
        <begin position="416"/>
        <end position="450"/>
    </location>
</feature>
<dbReference type="Proteomes" id="UP001327560">
    <property type="component" value="Chromosome 1"/>
</dbReference>
<feature type="repeat" description="PPR" evidence="2">
    <location>
        <begin position="486"/>
        <end position="520"/>
    </location>
</feature>
<organism evidence="3 4">
    <name type="scientific">Canna indica</name>
    <name type="common">Indian-shot</name>
    <dbReference type="NCBI Taxonomy" id="4628"/>
    <lineage>
        <taxon>Eukaryota</taxon>
        <taxon>Viridiplantae</taxon>
        <taxon>Streptophyta</taxon>
        <taxon>Embryophyta</taxon>
        <taxon>Tracheophyta</taxon>
        <taxon>Spermatophyta</taxon>
        <taxon>Magnoliopsida</taxon>
        <taxon>Liliopsida</taxon>
        <taxon>Zingiberales</taxon>
        <taxon>Cannaceae</taxon>
        <taxon>Canna</taxon>
    </lineage>
</organism>
<feature type="repeat" description="PPR" evidence="2">
    <location>
        <begin position="253"/>
        <end position="287"/>
    </location>
</feature>
<keyword evidence="1" id="KW-0677">Repeat</keyword>
<feature type="repeat" description="PPR" evidence="2">
    <location>
        <begin position="148"/>
        <end position="182"/>
    </location>
</feature>
<evidence type="ECO:0000256" key="2">
    <source>
        <dbReference type="PROSITE-ProRule" id="PRU00708"/>
    </source>
</evidence>
<feature type="repeat" description="PPR" evidence="2">
    <location>
        <begin position="113"/>
        <end position="147"/>
    </location>
</feature>
<dbReference type="SUPFAM" id="SSF81901">
    <property type="entry name" value="HCP-like"/>
    <property type="match status" value="1"/>
</dbReference>
<feature type="repeat" description="PPR" evidence="2">
    <location>
        <begin position="218"/>
        <end position="252"/>
    </location>
</feature>
<feature type="repeat" description="PPR" evidence="2">
    <location>
        <begin position="381"/>
        <end position="415"/>
    </location>
</feature>
<evidence type="ECO:0000256" key="1">
    <source>
        <dbReference type="ARBA" id="ARBA00022737"/>
    </source>
</evidence>
<proteinExistence type="predicted"/>
<dbReference type="Pfam" id="PF13041">
    <property type="entry name" value="PPR_2"/>
    <property type="match status" value="5"/>
</dbReference>
<sequence>MNPTALAAKLLRRNARNPALAWRLLRHLLSSSTAVPLPSPRFLASLSRFLAAARMLPELHQLRRLLLLPRHPPAAACAAISSLISASASGGFLDDAIAHFRSLRSHFPSHPPSARLYNTLLECSLRARRPDLVEVLYSDMLLAGVPPETYTFNLLILSLCDSGMLEEARALVELMKGGGCFTSLVSYNIWLSGLVKCGRLLEAQQLLKEMVRQGMEPNLYSYNIVINGLCKEGMIPSARSVMSLMRSNGISPDTVTYSSLLHWYCTRRNVSRAIKILHKMTSTGCFPNCFTCNILLQSLWKEGKISEAEKLLQKMNEKRYRLDIVTCSIIIDGLCENGKLDKAMEIVDGMWQHGSAALGELGNAFLGLVDDTNVKYKCPPNVITYSILINHLCKAGRLDEAKKLLVVMIGKNLTPDAIIYDTFVYGFCKQEKISSAFKVLRDMEKKGCRPSTRTYNLLIWGLGKKNQIDEILELMKEMKQKEIPKDTISYNNLINVLCDREMVNKAASLLEEMLQNAIFPNVASFSMLIKAFCKSSDFSAARVMFHEALTACGEKEVLYSLMCNQYCMYGKVLEAKEILQVAIEKGFSLEYFPCKNLIEGLCKDRIDDGNNLLNAMVMKGYLFDPATFMPVIDALGKRGSKREADRLSEMMMDMAAHHYGSKVSFSGPIQGGSYSISQKQKQEQSVGSEDWRNLLHRDDGSGIAVKVLKRVQRGWGQGSIPAPRLHDIDLMDDWEYAG</sequence>
<feature type="repeat" description="PPR" evidence="2">
    <location>
        <begin position="288"/>
        <end position="322"/>
    </location>
</feature>
<name>A0AAQ3JPN2_9LILI</name>
<dbReference type="Pfam" id="PF12854">
    <property type="entry name" value="PPR_1"/>
    <property type="match status" value="2"/>
</dbReference>
<reference evidence="3 4" key="1">
    <citation type="submission" date="2023-10" db="EMBL/GenBank/DDBJ databases">
        <title>Chromosome-scale genome assembly provides insights into flower coloration mechanisms of Canna indica.</title>
        <authorList>
            <person name="Li C."/>
        </authorList>
    </citation>
    <scope>NUCLEOTIDE SEQUENCE [LARGE SCALE GENOMIC DNA]</scope>
    <source>
        <tissue evidence="3">Flower</tissue>
    </source>
</reference>
<dbReference type="NCBIfam" id="TIGR00756">
    <property type="entry name" value="PPR"/>
    <property type="match status" value="12"/>
</dbReference>
<evidence type="ECO:0000313" key="3">
    <source>
        <dbReference type="EMBL" id="WOK92819.1"/>
    </source>
</evidence>
<dbReference type="InterPro" id="IPR002885">
    <property type="entry name" value="PPR_rpt"/>
</dbReference>